<reference evidence="1" key="2">
    <citation type="submission" date="2020-09" db="EMBL/GenBank/DDBJ databases">
        <authorList>
            <person name="Sun Q."/>
            <person name="Kim S."/>
        </authorList>
    </citation>
    <scope>NUCLEOTIDE SEQUENCE</scope>
    <source>
        <strain evidence="1">KCTC 12710</strain>
    </source>
</reference>
<evidence type="ECO:0000313" key="2">
    <source>
        <dbReference type="Proteomes" id="UP000636004"/>
    </source>
</evidence>
<dbReference type="EMBL" id="BMWZ01000005">
    <property type="protein sequence ID" value="GGZ85110.1"/>
    <property type="molecule type" value="Genomic_DNA"/>
</dbReference>
<sequence>MFNFGKKPTGEDSQCIVEIINNYSEDSSIKKLISPISDEYYLLDEENQVSICISDNEVILSNHVYLYKKSFNLSFTEDLKKQVKEHMEKEMQALKKTLFNNEINLLEKIKGLSEQRKNSLTIKHNLISS</sequence>
<keyword evidence="2" id="KW-1185">Reference proteome</keyword>
<comment type="caution">
    <text evidence="1">The sequence shown here is derived from an EMBL/GenBank/DDBJ whole genome shotgun (WGS) entry which is preliminary data.</text>
</comment>
<organism evidence="1 2">
    <name type="scientific">Algibacter mikhailovii</name>
    <dbReference type="NCBI Taxonomy" id="425498"/>
    <lineage>
        <taxon>Bacteria</taxon>
        <taxon>Pseudomonadati</taxon>
        <taxon>Bacteroidota</taxon>
        <taxon>Flavobacteriia</taxon>
        <taxon>Flavobacteriales</taxon>
        <taxon>Flavobacteriaceae</taxon>
        <taxon>Algibacter</taxon>
    </lineage>
</organism>
<evidence type="ECO:0000313" key="1">
    <source>
        <dbReference type="EMBL" id="GGZ85110.1"/>
    </source>
</evidence>
<dbReference type="RefSeq" id="WP_189361060.1">
    <property type="nucleotide sequence ID" value="NZ_BMWZ01000005.1"/>
</dbReference>
<dbReference type="Proteomes" id="UP000636004">
    <property type="component" value="Unassembled WGS sequence"/>
</dbReference>
<reference evidence="1" key="1">
    <citation type="journal article" date="2014" name="Int. J. Syst. Evol. Microbiol.">
        <title>Complete genome sequence of Corynebacterium casei LMG S-19264T (=DSM 44701T), isolated from a smear-ripened cheese.</title>
        <authorList>
            <consortium name="US DOE Joint Genome Institute (JGI-PGF)"/>
            <person name="Walter F."/>
            <person name="Albersmeier A."/>
            <person name="Kalinowski J."/>
            <person name="Ruckert C."/>
        </authorList>
    </citation>
    <scope>NUCLEOTIDE SEQUENCE</scope>
    <source>
        <strain evidence="1">KCTC 12710</strain>
    </source>
</reference>
<protein>
    <submittedName>
        <fullName evidence="1">Uncharacterized protein</fullName>
    </submittedName>
</protein>
<accession>A0A918R543</accession>
<dbReference type="AlphaFoldDB" id="A0A918R543"/>
<name>A0A918R543_9FLAO</name>
<gene>
    <name evidence="1" type="ORF">GCM10007028_24060</name>
</gene>
<proteinExistence type="predicted"/>